<dbReference type="GO" id="GO:0019150">
    <property type="term" value="F:D-ribulokinase activity"/>
    <property type="evidence" value="ECO:0007669"/>
    <property type="project" value="TreeGrafter"/>
</dbReference>
<dbReference type="SUPFAM" id="SSF53067">
    <property type="entry name" value="Actin-like ATPase domain"/>
    <property type="match status" value="2"/>
</dbReference>
<dbReference type="InterPro" id="IPR018483">
    <property type="entry name" value="Carb_kinase_FGGY_CS"/>
</dbReference>
<evidence type="ECO:0000256" key="3">
    <source>
        <dbReference type="ARBA" id="ARBA00022777"/>
    </source>
</evidence>
<dbReference type="InterPro" id="IPR000577">
    <property type="entry name" value="Carb_kinase_FGGY"/>
</dbReference>
<dbReference type="InterPro" id="IPR005929">
    <property type="entry name" value="Ribulokinase"/>
</dbReference>
<keyword evidence="3 7" id="KW-0418">Kinase</keyword>
<dbReference type="InterPro" id="IPR018485">
    <property type="entry name" value="FGGY_C"/>
</dbReference>
<dbReference type="InterPro" id="IPR018484">
    <property type="entry name" value="FGGY_N"/>
</dbReference>
<evidence type="ECO:0000256" key="2">
    <source>
        <dbReference type="ARBA" id="ARBA00022741"/>
    </source>
</evidence>
<name>A0AAX0S7T2_9BACI</name>
<sequence length="521" mass="58102">MKNDNDIVLGIDFGTQSLKVGVYTVDGKHVYTASASYPTFHRKNGYSEQNANDWWVALQKAIQSVSQEVDSKMIKGISLCATSSTVVLTDESLNPTVPAQCWMDQRATAEEEEINSNQHFQVENHLLFSGKKTSVEWMTTKSLWLKKHYDLAGKRIVEQIDWINYQLTGELVASKCNASCKWNYVDRLEGFSESFFKEIGLEGITEHWPSKVLSVGDQVGNITSNAAEYLGLVAGVPIFQGGIDAHIGMIGSGALEPGQLSMITGTSFVHLMHHDKPVFNDSLWGPYDSPLLEEHWLLEGGQLSCGSIISWFLQEFYGHRTDKKEIYKELEMEINKIDPGCEGLLVLDSWKGNRTPYKTPYATGAFVGLTLAHNKYHIYRAILEAIAFGTKNVIRTMNHSSIPVERIIAGGGGTHNACWMQIISDVIGLPISIPKDIETGSKGAAIIASYGLGFHPTLKDASISMVEMEKTYYPDMEKTKKYDELFEIYLHLNQVLFPIMKRLKNGGGDQSEQHTRNEASV</sequence>
<dbReference type="Pfam" id="PF02782">
    <property type="entry name" value="FGGY_C"/>
    <property type="match status" value="1"/>
</dbReference>
<dbReference type="GO" id="GO:0005524">
    <property type="term" value="F:ATP binding"/>
    <property type="evidence" value="ECO:0007669"/>
    <property type="project" value="UniProtKB-KW"/>
</dbReference>
<evidence type="ECO:0000259" key="8">
    <source>
        <dbReference type="Pfam" id="PF00370"/>
    </source>
</evidence>
<comment type="similarity">
    <text evidence="7">Belongs to the FGGY kinase family.</text>
</comment>
<gene>
    <name evidence="10" type="ORF">CN689_05620</name>
</gene>
<keyword evidence="5" id="KW-0054">Arabinose catabolism</keyword>
<comment type="caution">
    <text evidence="10">The sequence shown here is derived from an EMBL/GenBank/DDBJ whole genome shotgun (WGS) entry which is preliminary data.</text>
</comment>
<dbReference type="EMBL" id="NUEQ01000011">
    <property type="protein sequence ID" value="PEJ35936.1"/>
    <property type="molecule type" value="Genomic_DNA"/>
</dbReference>
<dbReference type="InterPro" id="IPR043129">
    <property type="entry name" value="ATPase_NBD"/>
</dbReference>
<dbReference type="Proteomes" id="UP000220106">
    <property type="component" value="Unassembled WGS sequence"/>
</dbReference>
<keyword evidence="6" id="KW-0119">Carbohydrate metabolism</keyword>
<dbReference type="GO" id="GO:0019569">
    <property type="term" value="P:L-arabinose catabolic process to D-xylulose 5-phosphate"/>
    <property type="evidence" value="ECO:0007669"/>
    <property type="project" value="InterPro"/>
</dbReference>
<dbReference type="PIRSF" id="PIRSF000538">
    <property type="entry name" value="GlpK"/>
    <property type="match status" value="1"/>
</dbReference>
<dbReference type="GO" id="GO:0005737">
    <property type="term" value="C:cytoplasm"/>
    <property type="evidence" value="ECO:0007669"/>
    <property type="project" value="TreeGrafter"/>
</dbReference>
<dbReference type="CDD" id="cd07781">
    <property type="entry name" value="ASKHA_NBD_FGGY_L-RBK"/>
    <property type="match status" value="1"/>
</dbReference>
<feature type="domain" description="Carbohydrate kinase FGGY N-terminal" evidence="8">
    <location>
        <begin position="7"/>
        <end position="251"/>
    </location>
</feature>
<dbReference type="Pfam" id="PF00370">
    <property type="entry name" value="FGGY_N"/>
    <property type="match status" value="1"/>
</dbReference>
<evidence type="ECO:0000256" key="5">
    <source>
        <dbReference type="ARBA" id="ARBA00022935"/>
    </source>
</evidence>
<dbReference type="GO" id="GO:0008741">
    <property type="term" value="F:ribulokinase activity"/>
    <property type="evidence" value="ECO:0007669"/>
    <property type="project" value="InterPro"/>
</dbReference>
<dbReference type="RefSeq" id="WP_098175185.1">
    <property type="nucleotide sequence ID" value="NZ_NUEQ01000011.1"/>
</dbReference>
<evidence type="ECO:0000259" key="9">
    <source>
        <dbReference type="Pfam" id="PF02782"/>
    </source>
</evidence>
<dbReference type="AlphaFoldDB" id="A0AAX0S7T2"/>
<evidence type="ECO:0000313" key="10">
    <source>
        <dbReference type="EMBL" id="PEJ35936.1"/>
    </source>
</evidence>
<feature type="domain" description="Carbohydrate kinase FGGY C-terminal" evidence="9">
    <location>
        <begin position="261"/>
        <end position="451"/>
    </location>
</feature>
<organism evidence="10 11">
    <name type="scientific">Peribacillus butanolivorans</name>
    <dbReference type="NCBI Taxonomy" id="421767"/>
    <lineage>
        <taxon>Bacteria</taxon>
        <taxon>Bacillati</taxon>
        <taxon>Bacillota</taxon>
        <taxon>Bacilli</taxon>
        <taxon>Bacillales</taxon>
        <taxon>Bacillaceae</taxon>
        <taxon>Peribacillus</taxon>
    </lineage>
</organism>
<dbReference type="Gene3D" id="3.30.420.40">
    <property type="match status" value="2"/>
</dbReference>
<evidence type="ECO:0000256" key="6">
    <source>
        <dbReference type="ARBA" id="ARBA00023277"/>
    </source>
</evidence>
<dbReference type="PANTHER" id="PTHR43435">
    <property type="entry name" value="RIBULOKINASE"/>
    <property type="match status" value="1"/>
</dbReference>
<keyword evidence="4" id="KW-0067">ATP-binding</keyword>
<accession>A0AAX0S7T2</accession>
<proteinExistence type="inferred from homology"/>
<reference evidence="10 11" key="1">
    <citation type="submission" date="2017-09" db="EMBL/GenBank/DDBJ databases">
        <title>Large-scale bioinformatics analysis of Bacillus genomes uncovers conserved roles of natural products in bacterial physiology.</title>
        <authorList>
            <consortium name="Agbiome Team Llc"/>
            <person name="Bleich R.M."/>
            <person name="Kirk G.J."/>
            <person name="Santa Maria K.C."/>
            <person name="Allen S.E."/>
            <person name="Farag S."/>
            <person name="Shank E.A."/>
            <person name="Bowers A."/>
        </authorList>
    </citation>
    <scope>NUCLEOTIDE SEQUENCE [LARGE SCALE GENOMIC DNA]</scope>
    <source>
        <strain evidence="10 11">AFS003229</strain>
    </source>
</reference>
<dbReference type="PANTHER" id="PTHR43435:SF4">
    <property type="entry name" value="FGGY CARBOHYDRATE KINASE DOMAIN-CONTAINING PROTEIN"/>
    <property type="match status" value="1"/>
</dbReference>
<evidence type="ECO:0000313" key="11">
    <source>
        <dbReference type="Proteomes" id="UP000220106"/>
    </source>
</evidence>
<keyword evidence="1 7" id="KW-0808">Transferase</keyword>
<dbReference type="PROSITE" id="PS00445">
    <property type="entry name" value="FGGY_KINASES_2"/>
    <property type="match status" value="1"/>
</dbReference>
<evidence type="ECO:0000256" key="1">
    <source>
        <dbReference type="ARBA" id="ARBA00022679"/>
    </source>
</evidence>
<protein>
    <submittedName>
        <fullName evidence="10">Carbohydrate kinase</fullName>
    </submittedName>
</protein>
<evidence type="ECO:0000256" key="7">
    <source>
        <dbReference type="RuleBase" id="RU003733"/>
    </source>
</evidence>
<keyword evidence="2" id="KW-0547">Nucleotide-binding</keyword>
<evidence type="ECO:0000256" key="4">
    <source>
        <dbReference type="ARBA" id="ARBA00022840"/>
    </source>
</evidence>